<organism evidence="2 3">
    <name type="scientific">Candidatus Magnetobacterium bavaricum</name>
    <dbReference type="NCBI Taxonomy" id="29290"/>
    <lineage>
        <taxon>Bacteria</taxon>
        <taxon>Pseudomonadati</taxon>
        <taxon>Nitrospirota</taxon>
        <taxon>Thermodesulfovibrionia</taxon>
        <taxon>Thermodesulfovibrionales</taxon>
        <taxon>Candidatus Magnetobacteriaceae</taxon>
        <taxon>Candidatus Magnetobacterium</taxon>
    </lineage>
</organism>
<dbReference type="AlphaFoldDB" id="A0A0F3GLY4"/>
<reference evidence="2 3" key="1">
    <citation type="submission" date="2015-02" db="EMBL/GenBank/DDBJ databases">
        <title>Single-cell genomics of uncultivated deep-branching MTB reveals a conserved set of magnetosome genes.</title>
        <authorList>
            <person name="Kolinko S."/>
            <person name="Richter M."/>
            <person name="Glockner F.O."/>
            <person name="Brachmann A."/>
            <person name="Schuler D."/>
        </authorList>
    </citation>
    <scope>NUCLEOTIDE SEQUENCE [LARGE SCALE GENOMIC DNA]</scope>
    <source>
        <strain evidence="2">TM-1</strain>
    </source>
</reference>
<gene>
    <name evidence="2" type="ORF">MBAV_004910</name>
</gene>
<evidence type="ECO:0000313" key="3">
    <source>
        <dbReference type="Proteomes" id="UP000033423"/>
    </source>
</evidence>
<dbReference type="Proteomes" id="UP000033423">
    <property type="component" value="Unassembled WGS sequence"/>
</dbReference>
<feature type="transmembrane region" description="Helical" evidence="1">
    <location>
        <begin position="83"/>
        <end position="105"/>
    </location>
</feature>
<sequence length="107" mass="12286">MFPERKDLDIWPLEKLIPGRIIIPIAEVVAETLPKYKSCGNELIDIAAMGSTIQRSMFRQWIHINRDLNILNISSKLLGGNNILLCVVIGFVMMLFPAYTLYLIYLY</sequence>
<dbReference type="EMBL" id="LACI01002126">
    <property type="protein sequence ID" value="KJU82896.1"/>
    <property type="molecule type" value="Genomic_DNA"/>
</dbReference>
<keyword evidence="1" id="KW-0472">Membrane</keyword>
<proteinExistence type="predicted"/>
<name>A0A0F3GLY4_9BACT</name>
<protein>
    <submittedName>
        <fullName evidence="2">Uncharacterized protein</fullName>
    </submittedName>
</protein>
<comment type="caution">
    <text evidence="2">The sequence shown here is derived from an EMBL/GenBank/DDBJ whole genome shotgun (WGS) entry which is preliminary data.</text>
</comment>
<keyword evidence="3" id="KW-1185">Reference proteome</keyword>
<keyword evidence="1" id="KW-1133">Transmembrane helix</keyword>
<evidence type="ECO:0000256" key="1">
    <source>
        <dbReference type="SAM" id="Phobius"/>
    </source>
</evidence>
<keyword evidence="1" id="KW-0812">Transmembrane</keyword>
<feature type="non-terminal residue" evidence="2">
    <location>
        <position position="107"/>
    </location>
</feature>
<accession>A0A0F3GLY4</accession>
<evidence type="ECO:0000313" key="2">
    <source>
        <dbReference type="EMBL" id="KJU82896.1"/>
    </source>
</evidence>